<comment type="caution">
    <text evidence="4">The sequence shown here is derived from an EMBL/GenBank/DDBJ whole genome shotgun (WGS) entry which is preliminary data.</text>
</comment>
<dbReference type="Proteomes" id="UP000443353">
    <property type="component" value="Unassembled WGS sequence"/>
</dbReference>
<evidence type="ECO:0000256" key="1">
    <source>
        <dbReference type="ARBA" id="ARBA00022503"/>
    </source>
</evidence>
<organism evidence="4 5">
    <name type="scientific">Massilia cellulosiltytica</name>
    <dbReference type="NCBI Taxonomy" id="2683234"/>
    <lineage>
        <taxon>Bacteria</taxon>
        <taxon>Pseudomonadati</taxon>
        <taxon>Pseudomonadota</taxon>
        <taxon>Betaproteobacteria</taxon>
        <taxon>Burkholderiales</taxon>
        <taxon>Oxalobacteraceae</taxon>
        <taxon>Telluria group</taxon>
        <taxon>Massilia</taxon>
    </lineage>
</organism>
<keyword evidence="2 4" id="KW-0808">Transferase</keyword>
<dbReference type="SUPFAM" id="SSF55729">
    <property type="entry name" value="Acyl-CoA N-acyltransferases (Nat)"/>
    <property type="match status" value="1"/>
</dbReference>
<protein>
    <submittedName>
        <fullName evidence="4">Arginine N-succinyltransferase</fullName>
    </submittedName>
</protein>
<dbReference type="InterPro" id="IPR007041">
    <property type="entry name" value="Arg_succinylTrfase_AstA/AruG"/>
</dbReference>
<keyword evidence="3" id="KW-0012">Acyltransferase</keyword>
<keyword evidence="1" id="KW-0056">Arginine metabolism</keyword>
<evidence type="ECO:0000256" key="3">
    <source>
        <dbReference type="ARBA" id="ARBA00023315"/>
    </source>
</evidence>
<dbReference type="PANTHER" id="PTHR30420:SF1">
    <property type="entry name" value="ARGININE N-SUCCINYLTRANSFERASE"/>
    <property type="match status" value="1"/>
</dbReference>
<dbReference type="GO" id="GO:0008791">
    <property type="term" value="F:arginine N-succinyltransferase activity"/>
    <property type="evidence" value="ECO:0007669"/>
    <property type="project" value="InterPro"/>
</dbReference>
<dbReference type="AlphaFoldDB" id="A0A7X3FX44"/>
<dbReference type="Pfam" id="PF04958">
    <property type="entry name" value="AstA"/>
    <property type="match status" value="1"/>
</dbReference>
<evidence type="ECO:0000313" key="5">
    <source>
        <dbReference type="Proteomes" id="UP000443353"/>
    </source>
</evidence>
<name>A0A7X3FX44_9BURK</name>
<dbReference type="PANTHER" id="PTHR30420">
    <property type="entry name" value="N-SUCCINYLARGININE DIHYDROLASE"/>
    <property type="match status" value="1"/>
</dbReference>
<dbReference type="InterPro" id="IPR016181">
    <property type="entry name" value="Acyl_CoA_acyltransferase"/>
</dbReference>
<gene>
    <name evidence="4" type="ORF">GPY61_06490</name>
</gene>
<sequence length="341" mass="35612">MYVVRPVETADLAQLEALAGRGSRRVHTLPRGRAALAAMIERSVASFGAAAQAPGAERYTFVLADGQGAIAGTATLVARAGDGGGYLAFRKDMMQQASDDPAVRVDVAMLRLCTDLSGHSQLAGFHAPDPALDWAQKALLARARLLYAALAPRRCADQFFAALPGPLAGESGSPFWNAVGRKFFGMDVDAAETLLAGARDAARIAGVMPHHPVYVGLLPSAARAAIAAPDAGAAPSLGPLCREGFQTAGYVDICDGGPVLRAARQALRCTTGVQRRRVLARAPGLHGGIRRYLVCNAREQQFRAIAVPSGPLDGDDAIGLTPQQQRLLDVGSGDPISCVLM</sequence>
<evidence type="ECO:0000313" key="4">
    <source>
        <dbReference type="EMBL" id="MVW59573.1"/>
    </source>
</evidence>
<evidence type="ECO:0000256" key="2">
    <source>
        <dbReference type="ARBA" id="ARBA00022679"/>
    </source>
</evidence>
<accession>A0A7X3FX44</accession>
<dbReference type="RefSeq" id="WP_160407731.1">
    <property type="nucleotide sequence ID" value="NZ_WSES01000002.1"/>
</dbReference>
<reference evidence="4 5" key="1">
    <citation type="submission" date="2019-12" db="EMBL/GenBank/DDBJ databases">
        <authorList>
            <person name="Li C."/>
            <person name="Zhao J."/>
        </authorList>
    </citation>
    <scope>NUCLEOTIDE SEQUENCE [LARGE SCALE GENOMIC DNA]</scope>
    <source>
        <strain evidence="4 5">NEAU-DD11</strain>
    </source>
</reference>
<dbReference type="Gene3D" id="2.40.40.20">
    <property type="match status" value="1"/>
</dbReference>
<keyword evidence="5" id="KW-1185">Reference proteome</keyword>
<proteinExistence type="predicted"/>
<dbReference type="GO" id="GO:0006527">
    <property type="term" value="P:L-arginine catabolic process"/>
    <property type="evidence" value="ECO:0007669"/>
    <property type="project" value="InterPro"/>
</dbReference>
<dbReference type="EMBL" id="WSES01000002">
    <property type="protein sequence ID" value="MVW59573.1"/>
    <property type="molecule type" value="Genomic_DNA"/>
</dbReference>